<evidence type="ECO:0000256" key="2">
    <source>
        <dbReference type="SAM" id="SignalP"/>
    </source>
</evidence>
<sequence>MFARLIALLLLCAAASPSRAGDNTLQLCRFTRTYSEDFNSLSVSPWNAEKARWIAHTPWNGDFGDARFLDPGENGPFFVKDGMLTIEARKHPGDKWTSGLLASADPTTAGFSQTYGYFEARMKLPPGPGVWPAFWLAASARKDDQTPAVEIDVIEYYGQFPDAFHSVVHVWGKGDKPGHQETDRLTKVPSGSLTANFHTYGAEVTREAIVFYLDRREVSRVPTPPEHDKPLMLLVNLALGAGWPIDRTPNPSHLLVDYVRAYAPKDAADPACRD</sequence>
<keyword evidence="2" id="KW-0732">Signal</keyword>
<organism evidence="4 5">
    <name type="scientific">Methylobacterium durans</name>
    <dbReference type="NCBI Taxonomy" id="2202825"/>
    <lineage>
        <taxon>Bacteria</taxon>
        <taxon>Pseudomonadati</taxon>
        <taxon>Pseudomonadota</taxon>
        <taxon>Alphaproteobacteria</taxon>
        <taxon>Hyphomicrobiales</taxon>
        <taxon>Methylobacteriaceae</taxon>
        <taxon>Methylobacterium</taxon>
    </lineage>
</organism>
<feature type="signal peptide" evidence="2">
    <location>
        <begin position="1"/>
        <end position="20"/>
    </location>
</feature>
<dbReference type="KEGG" id="mets:DK389_13910"/>
<dbReference type="InterPro" id="IPR000757">
    <property type="entry name" value="Beta-glucanase-like"/>
</dbReference>
<dbReference type="GO" id="GO:0005975">
    <property type="term" value="P:carbohydrate metabolic process"/>
    <property type="evidence" value="ECO:0007669"/>
    <property type="project" value="InterPro"/>
</dbReference>
<comment type="similarity">
    <text evidence="1">Belongs to the glycosyl hydrolase 16 family.</text>
</comment>
<dbReference type="InterPro" id="IPR013320">
    <property type="entry name" value="ConA-like_dom_sf"/>
</dbReference>
<feature type="domain" description="GH16" evidence="3">
    <location>
        <begin position="18"/>
        <end position="267"/>
    </location>
</feature>
<keyword evidence="5" id="KW-1185">Reference proteome</keyword>
<name>A0A2U8W7C7_9HYPH</name>
<dbReference type="PROSITE" id="PS51762">
    <property type="entry name" value="GH16_2"/>
    <property type="match status" value="1"/>
</dbReference>
<dbReference type="Gene3D" id="2.60.120.200">
    <property type="match status" value="1"/>
</dbReference>
<protein>
    <submittedName>
        <fullName evidence="4">1,3-1,4-beta-glycanase</fullName>
    </submittedName>
</protein>
<dbReference type="RefSeq" id="WP_109890401.1">
    <property type="nucleotide sequence ID" value="NZ_CP029550.1"/>
</dbReference>
<dbReference type="CDD" id="cd08023">
    <property type="entry name" value="GH16_laminarinase_like"/>
    <property type="match status" value="1"/>
</dbReference>
<gene>
    <name evidence="4" type="ORF">DK389_13910</name>
</gene>
<evidence type="ECO:0000259" key="3">
    <source>
        <dbReference type="PROSITE" id="PS51762"/>
    </source>
</evidence>
<dbReference type="InterPro" id="IPR050546">
    <property type="entry name" value="Glycosyl_Hydrlase_16"/>
</dbReference>
<dbReference type="PANTHER" id="PTHR10963">
    <property type="entry name" value="GLYCOSYL HYDROLASE-RELATED"/>
    <property type="match status" value="1"/>
</dbReference>
<dbReference type="PANTHER" id="PTHR10963:SF55">
    <property type="entry name" value="GLYCOSIDE HYDROLASE FAMILY 16 PROTEIN"/>
    <property type="match status" value="1"/>
</dbReference>
<reference evidence="5" key="1">
    <citation type="submission" date="2018-05" db="EMBL/GenBank/DDBJ databases">
        <title>Complete Genome Sequence of Methylobacterium sp. 17SD2-17.</title>
        <authorList>
            <person name="Srinivasan S."/>
        </authorList>
    </citation>
    <scope>NUCLEOTIDE SEQUENCE [LARGE SCALE GENOMIC DNA]</scope>
    <source>
        <strain evidence="5">17SD2-17</strain>
    </source>
</reference>
<evidence type="ECO:0000256" key="1">
    <source>
        <dbReference type="ARBA" id="ARBA00006865"/>
    </source>
</evidence>
<dbReference type="AlphaFoldDB" id="A0A2U8W7C7"/>
<evidence type="ECO:0000313" key="4">
    <source>
        <dbReference type="EMBL" id="AWN41410.1"/>
    </source>
</evidence>
<feature type="chain" id="PRO_5015846820" evidence="2">
    <location>
        <begin position="21"/>
        <end position="274"/>
    </location>
</feature>
<dbReference type="Pfam" id="PF00722">
    <property type="entry name" value="Glyco_hydro_16"/>
    <property type="match status" value="1"/>
</dbReference>
<dbReference type="OrthoDB" id="9809583at2"/>
<dbReference type="Proteomes" id="UP000245926">
    <property type="component" value="Chromosome"/>
</dbReference>
<dbReference type="GO" id="GO:0004553">
    <property type="term" value="F:hydrolase activity, hydrolyzing O-glycosyl compounds"/>
    <property type="evidence" value="ECO:0007669"/>
    <property type="project" value="InterPro"/>
</dbReference>
<dbReference type="SUPFAM" id="SSF49899">
    <property type="entry name" value="Concanavalin A-like lectins/glucanases"/>
    <property type="match status" value="1"/>
</dbReference>
<accession>A0A2U8W7C7</accession>
<evidence type="ECO:0000313" key="5">
    <source>
        <dbReference type="Proteomes" id="UP000245926"/>
    </source>
</evidence>
<dbReference type="EMBL" id="CP029550">
    <property type="protein sequence ID" value="AWN41410.1"/>
    <property type="molecule type" value="Genomic_DNA"/>
</dbReference>
<proteinExistence type="inferred from homology"/>